<gene>
    <name evidence="5" type="ORF">Q7C36_020912</name>
</gene>
<dbReference type="FunFam" id="3.40.50.1820:FF:000024">
    <property type="entry name" value="acyl-coenzyme A thioesterase 4"/>
    <property type="match status" value="1"/>
</dbReference>
<dbReference type="PANTHER" id="PTHR10824">
    <property type="entry name" value="ACYL-COENZYME A THIOESTERASE-RELATED"/>
    <property type="match status" value="1"/>
</dbReference>
<dbReference type="InterPro" id="IPR042490">
    <property type="entry name" value="Thio_Ohase/BAAT_N"/>
</dbReference>
<dbReference type="Gene3D" id="3.40.50.1820">
    <property type="entry name" value="alpha/beta hydrolase"/>
    <property type="match status" value="1"/>
</dbReference>
<dbReference type="GO" id="GO:0006631">
    <property type="term" value="P:fatty acid metabolic process"/>
    <property type="evidence" value="ECO:0007669"/>
    <property type="project" value="TreeGrafter"/>
</dbReference>
<evidence type="ECO:0000256" key="2">
    <source>
        <dbReference type="PIRSR" id="PIRSR016521-1"/>
    </source>
</evidence>
<dbReference type="GO" id="GO:0047617">
    <property type="term" value="F:fatty acyl-CoA hydrolase activity"/>
    <property type="evidence" value="ECO:0007669"/>
    <property type="project" value="TreeGrafter"/>
</dbReference>
<comment type="similarity">
    <text evidence="1">Belongs to the C/M/P thioester hydrolase family.</text>
</comment>
<dbReference type="SUPFAM" id="SSF53474">
    <property type="entry name" value="alpha/beta-Hydrolases"/>
    <property type="match status" value="1"/>
</dbReference>
<dbReference type="GO" id="GO:0006637">
    <property type="term" value="P:acyl-CoA metabolic process"/>
    <property type="evidence" value="ECO:0007669"/>
    <property type="project" value="InterPro"/>
</dbReference>
<evidence type="ECO:0000256" key="1">
    <source>
        <dbReference type="ARBA" id="ARBA00006538"/>
    </source>
</evidence>
<proteinExistence type="inferred from homology"/>
<dbReference type="InterPro" id="IPR014940">
    <property type="entry name" value="BAAT_C"/>
</dbReference>
<feature type="active site" description="Charge relay system" evidence="2">
    <location>
        <position position="416"/>
    </location>
</feature>
<dbReference type="InterPro" id="IPR016662">
    <property type="entry name" value="Acyl-CoA_thioEstase_long-chain"/>
</dbReference>
<feature type="domain" description="BAAT/Acyl-CoA thioester hydrolase C-terminal" evidence="4">
    <location>
        <begin position="265"/>
        <end position="469"/>
    </location>
</feature>
<keyword evidence="6" id="KW-1185">Reference proteome</keyword>
<accession>A0AA88IVX7</accession>
<dbReference type="EMBL" id="JAVHJS010000022">
    <property type="protein sequence ID" value="KAK2821569.1"/>
    <property type="molecule type" value="Genomic_DNA"/>
</dbReference>
<feature type="active site" description="Charge relay system" evidence="2">
    <location>
        <position position="291"/>
    </location>
</feature>
<dbReference type="InterPro" id="IPR006862">
    <property type="entry name" value="Thio_Ohase/aa_AcTrfase"/>
</dbReference>
<evidence type="ECO:0000259" key="3">
    <source>
        <dbReference type="Pfam" id="PF04775"/>
    </source>
</evidence>
<reference evidence="5" key="1">
    <citation type="submission" date="2023-08" db="EMBL/GenBank/DDBJ databases">
        <title>Pelteobagrus vachellii genome.</title>
        <authorList>
            <person name="Liu H."/>
        </authorList>
    </citation>
    <scope>NUCLEOTIDE SEQUENCE</scope>
    <source>
        <strain evidence="5">PRFRI_2022a</strain>
        <tissue evidence="5">Muscle</tissue>
    </source>
</reference>
<sequence length="474" mass="52990">MMMMMRGTVRVRSFSELFQKQILCPRTLKKTLQGPVRWTATCRPAPLLKATPSRALIDELITIEAHYLPQNTPVTMRAQMTCEDGYLWQSIAHFHSDEDGVVNLTKHSSVGGSYVGCKPMGLFWSLQHVTVEKQGIRLKKKDVETPYTVEVSVLEGHISPLNSSKDEQVSRTNERELATVSIQRWYTAPGMRRLEIRQNRVVGTLFLPPGPGPFPAVIDLFGLVGGLVEYRAALLASHGLACMALSYFGHKDIPGPPKRLNVGDSYFKAAWQILCDHPQVCEDRIAIIGISFGVFIALRIATSLPVNPRCIVGINGPFSSINKIFGEDGENIDEEQKQWYINDQGYVSFRDFSLPCKVPPENVIQVEKVRCPLLFIIGEDDLCCPSLEITYEIERRLRIAGKSHLFTRVSYPGAGHLIEPPHTPTSHSSTWATQPTQTVIQWGGTLEQHAAAQEDSWPRILTFLESNLRKADAA</sequence>
<feature type="domain" description="Acyl-CoA thioester hydrolase/bile acid-CoA amino acid N-acetyltransferase" evidence="3">
    <location>
        <begin position="58"/>
        <end position="198"/>
    </location>
</feature>
<dbReference type="Pfam" id="PF04775">
    <property type="entry name" value="Bile_Hydr_Trans"/>
    <property type="match status" value="1"/>
</dbReference>
<dbReference type="AlphaFoldDB" id="A0AA88IVX7"/>
<dbReference type="Proteomes" id="UP001187315">
    <property type="component" value="Unassembled WGS sequence"/>
</dbReference>
<dbReference type="Gene3D" id="2.60.40.2240">
    <property type="entry name" value="Acyl-CoA thioester hydrolase/BAAT N-terminal domain"/>
    <property type="match status" value="1"/>
</dbReference>
<dbReference type="PANTHER" id="PTHR10824:SF36">
    <property type="entry name" value="ACYL-COA THIOESTERASE 17-RELATED"/>
    <property type="match status" value="1"/>
</dbReference>
<evidence type="ECO:0000313" key="6">
    <source>
        <dbReference type="Proteomes" id="UP001187315"/>
    </source>
</evidence>
<name>A0AA88IVX7_TACVA</name>
<comment type="caution">
    <text evidence="5">The sequence shown here is derived from an EMBL/GenBank/DDBJ whole genome shotgun (WGS) entry which is preliminary data.</text>
</comment>
<organism evidence="5 6">
    <name type="scientific">Tachysurus vachellii</name>
    <name type="common">Darkbarbel catfish</name>
    <name type="synonym">Pelteobagrus vachellii</name>
    <dbReference type="NCBI Taxonomy" id="175792"/>
    <lineage>
        <taxon>Eukaryota</taxon>
        <taxon>Metazoa</taxon>
        <taxon>Chordata</taxon>
        <taxon>Craniata</taxon>
        <taxon>Vertebrata</taxon>
        <taxon>Euteleostomi</taxon>
        <taxon>Actinopterygii</taxon>
        <taxon>Neopterygii</taxon>
        <taxon>Teleostei</taxon>
        <taxon>Ostariophysi</taxon>
        <taxon>Siluriformes</taxon>
        <taxon>Bagridae</taxon>
        <taxon>Tachysurus</taxon>
    </lineage>
</organism>
<evidence type="ECO:0000259" key="4">
    <source>
        <dbReference type="Pfam" id="PF08840"/>
    </source>
</evidence>
<dbReference type="PIRSF" id="PIRSF016521">
    <property type="entry name" value="Acyl-CoA_hydro"/>
    <property type="match status" value="1"/>
</dbReference>
<feature type="active site" description="Charge relay system" evidence="2">
    <location>
        <position position="381"/>
    </location>
</feature>
<protein>
    <submittedName>
        <fullName evidence="5">Uncharacterized protein</fullName>
    </submittedName>
</protein>
<evidence type="ECO:0000313" key="5">
    <source>
        <dbReference type="EMBL" id="KAK2821569.1"/>
    </source>
</evidence>
<dbReference type="Pfam" id="PF08840">
    <property type="entry name" value="BAAT_C"/>
    <property type="match status" value="1"/>
</dbReference>
<dbReference type="InterPro" id="IPR029058">
    <property type="entry name" value="AB_hydrolase_fold"/>
</dbReference>